<evidence type="ECO:0000313" key="3">
    <source>
        <dbReference type="Proteomes" id="UP000640052"/>
    </source>
</evidence>
<feature type="domain" description="NAD(P)-binding" evidence="1">
    <location>
        <begin position="7"/>
        <end position="134"/>
    </location>
</feature>
<dbReference type="Gene3D" id="3.40.50.720">
    <property type="entry name" value="NAD(P)-binding Rossmann-like Domain"/>
    <property type="match status" value="1"/>
</dbReference>
<accession>A0A919UQB4</accession>
<proteinExistence type="predicted"/>
<reference evidence="2" key="1">
    <citation type="submission" date="2021-01" db="EMBL/GenBank/DDBJ databases">
        <title>Whole genome shotgun sequence of Acrocarpospora phusangensis NBRC 108782.</title>
        <authorList>
            <person name="Komaki H."/>
            <person name="Tamura T."/>
        </authorList>
    </citation>
    <scope>NUCLEOTIDE SEQUENCE</scope>
    <source>
        <strain evidence="2">NBRC 108782</strain>
    </source>
</reference>
<keyword evidence="3" id="KW-1185">Reference proteome</keyword>
<name>A0A919UQB4_9ACTN</name>
<dbReference type="AlphaFoldDB" id="A0A919UQB4"/>
<organism evidence="2 3">
    <name type="scientific">Acrocarpospora phusangensis</name>
    <dbReference type="NCBI Taxonomy" id="1070424"/>
    <lineage>
        <taxon>Bacteria</taxon>
        <taxon>Bacillati</taxon>
        <taxon>Actinomycetota</taxon>
        <taxon>Actinomycetes</taxon>
        <taxon>Streptosporangiales</taxon>
        <taxon>Streptosporangiaceae</taxon>
        <taxon>Acrocarpospora</taxon>
    </lineage>
</organism>
<dbReference type="GO" id="GO:0044877">
    <property type="term" value="F:protein-containing complex binding"/>
    <property type="evidence" value="ECO:0007669"/>
    <property type="project" value="TreeGrafter"/>
</dbReference>
<sequence length="237" mass="25269">MRIAVAGGTGWVGKLVVEQARGQGHEVVVMSRSGGVDLISGAGLDDALRGVDVVIDVANVTTLSRKTSVTFFETETRNLLAAEERAGVRHHVLLSIVGIDRVDSGYYIGKRRQEELALAGPIPVTLLRVTQFHEFAAQMLDKVPGPVKVAPMMLSRPIAASEVATELVRLAEGPAQGRVTELAGPEVLTMASMMRRLARGKLVLTVPAGKALAKGGVLPAGEFRRGKITFEQWAASR</sequence>
<dbReference type="InterPro" id="IPR051207">
    <property type="entry name" value="ComplexI_NDUFA9_subunit"/>
</dbReference>
<dbReference type="SUPFAM" id="SSF51735">
    <property type="entry name" value="NAD(P)-binding Rossmann-fold domains"/>
    <property type="match status" value="1"/>
</dbReference>
<dbReference type="Pfam" id="PF13460">
    <property type="entry name" value="NAD_binding_10"/>
    <property type="match status" value="1"/>
</dbReference>
<gene>
    <name evidence="2" type="ORF">Aph01nite_45480</name>
</gene>
<dbReference type="InterPro" id="IPR036291">
    <property type="entry name" value="NAD(P)-bd_dom_sf"/>
</dbReference>
<comment type="caution">
    <text evidence="2">The sequence shown here is derived from an EMBL/GenBank/DDBJ whole genome shotgun (WGS) entry which is preliminary data.</text>
</comment>
<dbReference type="InterPro" id="IPR016040">
    <property type="entry name" value="NAD(P)-bd_dom"/>
</dbReference>
<dbReference type="PANTHER" id="PTHR12126:SF11">
    <property type="entry name" value="NADH DEHYDROGENASE [UBIQUINONE] 1 ALPHA SUBCOMPLEX SUBUNIT 9, MITOCHONDRIAL"/>
    <property type="match status" value="1"/>
</dbReference>
<evidence type="ECO:0000259" key="1">
    <source>
        <dbReference type="Pfam" id="PF13460"/>
    </source>
</evidence>
<evidence type="ECO:0000313" key="2">
    <source>
        <dbReference type="EMBL" id="GIH26238.1"/>
    </source>
</evidence>
<dbReference type="PANTHER" id="PTHR12126">
    <property type="entry name" value="NADH-UBIQUINONE OXIDOREDUCTASE 39 KDA SUBUNIT-RELATED"/>
    <property type="match status" value="1"/>
</dbReference>
<dbReference type="EMBL" id="BOOA01000037">
    <property type="protein sequence ID" value="GIH26238.1"/>
    <property type="molecule type" value="Genomic_DNA"/>
</dbReference>
<dbReference type="RefSeq" id="WP_204042927.1">
    <property type="nucleotide sequence ID" value="NZ_BOOA01000037.1"/>
</dbReference>
<protein>
    <submittedName>
        <fullName evidence="2">3-beta hydroxysteroid dehydrogenase</fullName>
    </submittedName>
</protein>
<dbReference type="Proteomes" id="UP000640052">
    <property type="component" value="Unassembled WGS sequence"/>
</dbReference>